<comment type="caution">
    <text evidence="5">The sequence shown here is derived from an EMBL/GenBank/DDBJ whole genome shotgun (WGS) entry which is preliminary data.</text>
</comment>
<dbReference type="InterPro" id="IPR005225">
    <property type="entry name" value="Small_GTP-bd"/>
</dbReference>
<dbReference type="Proteomes" id="UP001642464">
    <property type="component" value="Unassembled WGS sequence"/>
</dbReference>
<keyword evidence="6" id="KW-1185">Reference proteome</keyword>
<dbReference type="EMBL" id="CAXAMM010042596">
    <property type="protein sequence ID" value="CAK9105696.1"/>
    <property type="molecule type" value="Genomic_DNA"/>
</dbReference>
<evidence type="ECO:0000256" key="3">
    <source>
        <dbReference type="RuleBase" id="RU003925"/>
    </source>
</evidence>
<feature type="region of interest" description="Disordered" evidence="4">
    <location>
        <begin position="181"/>
        <end position="208"/>
    </location>
</feature>
<evidence type="ECO:0000256" key="2">
    <source>
        <dbReference type="ARBA" id="ARBA00023134"/>
    </source>
</evidence>
<sequence>MGLSVSSRKPRSSAVIVGLDSAGKTTLLYKMSRNVDTTIPTIGFNVEKATLKFDNMELISVDAWDVGGRDKIRPLWRHFYKDKDAVIFVVDSNDRERLGEAADQLLSMSQEELLAGKPILIFANKQDHPHAAKASELVEKLELHRLRHAKWHLQESAFLEGKGITEGLQWLMATLHGAPISSGLPKTKESPKDLDEVSTSAGSDVSTL</sequence>
<keyword evidence="1 3" id="KW-0547">Nucleotide-binding</keyword>
<evidence type="ECO:0000256" key="1">
    <source>
        <dbReference type="ARBA" id="ARBA00022741"/>
    </source>
</evidence>
<dbReference type="PROSITE" id="PS51417">
    <property type="entry name" value="ARF"/>
    <property type="match status" value="1"/>
</dbReference>
<dbReference type="SUPFAM" id="SSF52540">
    <property type="entry name" value="P-loop containing nucleoside triphosphate hydrolases"/>
    <property type="match status" value="1"/>
</dbReference>
<dbReference type="Pfam" id="PF00025">
    <property type="entry name" value="Arf"/>
    <property type="match status" value="1"/>
</dbReference>
<comment type="similarity">
    <text evidence="3">Belongs to the small GTPase superfamily. Arf family.</text>
</comment>
<proteinExistence type="inferred from homology"/>
<dbReference type="NCBIfam" id="TIGR00231">
    <property type="entry name" value="small_GTP"/>
    <property type="match status" value="1"/>
</dbReference>
<gene>
    <name evidence="5" type="ORF">SCF082_LOCUS49258</name>
</gene>
<feature type="compositionally biased region" description="Basic and acidic residues" evidence="4">
    <location>
        <begin position="186"/>
        <end position="195"/>
    </location>
</feature>
<dbReference type="PRINTS" id="PR00328">
    <property type="entry name" value="SAR1GTPBP"/>
</dbReference>
<feature type="compositionally biased region" description="Polar residues" evidence="4">
    <location>
        <begin position="197"/>
        <end position="208"/>
    </location>
</feature>
<accession>A0ABP0S029</accession>
<reference evidence="5 6" key="1">
    <citation type="submission" date="2024-02" db="EMBL/GenBank/DDBJ databases">
        <authorList>
            <person name="Chen Y."/>
            <person name="Shah S."/>
            <person name="Dougan E. K."/>
            <person name="Thang M."/>
            <person name="Chan C."/>
        </authorList>
    </citation>
    <scope>NUCLEOTIDE SEQUENCE [LARGE SCALE GENOMIC DNA]</scope>
</reference>
<evidence type="ECO:0000313" key="6">
    <source>
        <dbReference type="Proteomes" id="UP001642464"/>
    </source>
</evidence>
<dbReference type="PANTHER" id="PTHR11711">
    <property type="entry name" value="ADP RIBOSYLATION FACTOR-RELATED"/>
    <property type="match status" value="1"/>
</dbReference>
<dbReference type="SMART" id="SM00178">
    <property type="entry name" value="SAR"/>
    <property type="match status" value="1"/>
</dbReference>
<dbReference type="InterPro" id="IPR024156">
    <property type="entry name" value="Small_GTPase_ARF"/>
</dbReference>
<organism evidence="5 6">
    <name type="scientific">Durusdinium trenchii</name>
    <dbReference type="NCBI Taxonomy" id="1381693"/>
    <lineage>
        <taxon>Eukaryota</taxon>
        <taxon>Sar</taxon>
        <taxon>Alveolata</taxon>
        <taxon>Dinophyceae</taxon>
        <taxon>Suessiales</taxon>
        <taxon>Symbiodiniaceae</taxon>
        <taxon>Durusdinium</taxon>
    </lineage>
</organism>
<keyword evidence="2 3" id="KW-0342">GTP-binding</keyword>
<dbReference type="Gene3D" id="3.40.50.300">
    <property type="entry name" value="P-loop containing nucleotide triphosphate hydrolases"/>
    <property type="match status" value="1"/>
</dbReference>
<dbReference type="InterPro" id="IPR006689">
    <property type="entry name" value="Small_GTPase_ARF/SAR"/>
</dbReference>
<dbReference type="CDD" id="cd00878">
    <property type="entry name" value="Arf_Arl"/>
    <property type="match status" value="1"/>
</dbReference>
<dbReference type="SMART" id="SM00177">
    <property type="entry name" value="ARF"/>
    <property type="match status" value="1"/>
</dbReference>
<evidence type="ECO:0000313" key="5">
    <source>
        <dbReference type="EMBL" id="CAK9105696.1"/>
    </source>
</evidence>
<dbReference type="InterPro" id="IPR027417">
    <property type="entry name" value="P-loop_NTPase"/>
</dbReference>
<protein>
    <submittedName>
        <fullName evidence="5">ADP-ribosylation factor 1</fullName>
    </submittedName>
</protein>
<evidence type="ECO:0000256" key="4">
    <source>
        <dbReference type="SAM" id="MobiDB-lite"/>
    </source>
</evidence>
<name>A0ABP0S029_9DINO</name>